<comment type="caution">
    <text evidence="2">The sequence shown here is derived from an EMBL/GenBank/DDBJ whole genome shotgun (WGS) entry which is preliminary data.</text>
</comment>
<gene>
    <name evidence="2" type="ORF">DFR24_3493</name>
</gene>
<evidence type="ECO:0000313" key="3">
    <source>
        <dbReference type="Proteomes" id="UP000295341"/>
    </source>
</evidence>
<evidence type="ECO:0000313" key="2">
    <source>
        <dbReference type="EMBL" id="TDU26468.1"/>
    </source>
</evidence>
<feature type="coiled-coil region" evidence="1">
    <location>
        <begin position="52"/>
        <end position="86"/>
    </location>
</feature>
<dbReference type="Pfam" id="PF04340">
    <property type="entry name" value="DUF484"/>
    <property type="match status" value="1"/>
</dbReference>
<dbReference type="InterPro" id="IPR007435">
    <property type="entry name" value="DUF484"/>
</dbReference>
<reference evidence="2 3" key="1">
    <citation type="submission" date="2019-03" db="EMBL/GenBank/DDBJ databases">
        <title>Genomic Encyclopedia of Type Strains, Phase IV (KMG-IV): sequencing the most valuable type-strain genomes for metagenomic binning, comparative biology and taxonomic classification.</title>
        <authorList>
            <person name="Goeker M."/>
        </authorList>
    </citation>
    <scope>NUCLEOTIDE SEQUENCE [LARGE SCALE GENOMIC DNA]</scope>
    <source>
        <strain evidence="2 3">DSM 26377</strain>
    </source>
</reference>
<sequence>MSATSETAAPISVPALNAEEVAAYLRGNPDFLLRFPELLETLELQHASGSAVSLIERQVEILRGRSQRLEDRLGNLLETARDNERRATSVHRLARSLIRAPTLASAILGLQTSMREDFGIDEVFVGIVGPLLKHTNIEGLVKLEMDGPIARSFDNFFRTKLIECGPLVPVQAKLLFPKAVEPPQSAAVVPLEKEKNLGMLVLGSKDPQRFQPRQGRLFLEMTAELVSAAIRAKLA</sequence>
<dbReference type="InterPro" id="IPR029016">
    <property type="entry name" value="GAF-like_dom_sf"/>
</dbReference>
<dbReference type="PANTHER" id="PTHR38765">
    <property type="entry name" value="DUF484 DOMAIN-CONTAINING PROTEIN"/>
    <property type="match status" value="1"/>
</dbReference>
<dbReference type="Gene3D" id="3.30.450.40">
    <property type="match status" value="1"/>
</dbReference>
<dbReference type="RefSeq" id="WP_133882674.1">
    <property type="nucleotide sequence ID" value="NZ_MWIN01000019.1"/>
</dbReference>
<keyword evidence="1" id="KW-0175">Coiled coil</keyword>
<dbReference type="AlphaFoldDB" id="A0A4R7NZA1"/>
<dbReference type="PANTHER" id="PTHR38765:SF1">
    <property type="entry name" value="DUF484 DOMAIN-CONTAINING PROTEIN"/>
    <property type="match status" value="1"/>
</dbReference>
<dbReference type="EMBL" id="SOBT01000010">
    <property type="protein sequence ID" value="TDU26468.1"/>
    <property type="molecule type" value="Genomic_DNA"/>
</dbReference>
<dbReference type="OrthoDB" id="8525200at2"/>
<evidence type="ECO:0008006" key="4">
    <source>
        <dbReference type="Google" id="ProtNLM"/>
    </source>
</evidence>
<keyword evidence="3" id="KW-1185">Reference proteome</keyword>
<evidence type="ECO:0000256" key="1">
    <source>
        <dbReference type="SAM" id="Coils"/>
    </source>
</evidence>
<name>A0A4R7NZA1_9GAMM</name>
<dbReference type="Proteomes" id="UP000295341">
    <property type="component" value="Unassembled WGS sequence"/>
</dbReference>
<proteinExistence type="predicted"/>
<accession>A0A4R7NZA1</accession>
<protein>
    <recommendedName>
        <fullName evidence="4">DUF484 family protein</fullName>
    </recommendedName>
</protein>
<organism evidence="2 3">
    <name type="scientific">Panacagrimonas perspica</name>
    <dbReference type="NCBI Taxonomy" id="381431"/>
    <lineage>
        <taxon>Bacteria</taxon>
        <taxon>Pseudomonadati</taxon>
        <taxon>Pseudomonadota</taxon>
        <taxon>Gammaproteobacteria</taxon>
        <taxon>Nevskiales</taxon>
        <taxon>Nevskiaceae</taxon>
        <taxon>Panacagrimonas</taxon>
    </lineage>
</organism>